<evidence type="ECO:0000256" key="1">
    <source>
        <dbReference type="ARBA" id="ARBA00004418"/>
    </source>
</evidence>
<dbReference type="GO" id="GO:0042597">
    <property type="term" value="C:periplasmic space"/>
    <property type="evidence" value="ECO:0007669"/>
    <property type="project" value="UniProtKB-SubCell"/>
</dbReference>
<gene>
    <name evidence="4" type="ORF">SAMN05421760_108161</name>
</gene>
<dbReference type="PANTHER" id="PTHR30024">
    <property type="entry name" value="ALIPHATIC SULFONATES-BINDING PROTEIN-RELATED"/>
    <property type="match status" value="1"/>
</dbReference>
<comment type="similarity">
    <text evidence="2">Belongs to the bacterial solute-binding protein SsuA/TauA family.</text>
</comment>
<dbReference type="Proteomes" id="UP000185999">
    <property type="component" value="Unassembled WGS sequence"/>
</dbReference>
<name>A0A1N7N9D7_9GAMM</name>
<protein>
    <submittedName>
        <fullName evidence="4">NitT/TauT family transport system substrate-binding protein</fullName>
    </submittedName>
</protein>
<dbReference type="STRING" id="619304.SAMN05421760_108161"/>
<keyword evidence="5" id="KW-1185">Reference proteome</keyword>
<dbReference type="SUPFAM" id="SSF53850">
    <property type="entry name" value="Periplasmic binding protein-like II"/>
    <property type="match status" value="1"/>
</dbReference>
<evidence type="ECO:0000256" key="3">
    <source>
        <dbReference type="ARBA" id="ARBA00022729"/>
    </source>
</evidence>
<evidence type="ECO:0000313" key="4">
    <source>
        <dbReference type="EMBL" id="SIS94997.1"/>
    </source>
</evidence>
<sequence>MFLRLTRPLLFLFLVIFPLFSCTHEQTGTLKVGTNVWPGYEPLYLARSSGFLDLGRIKMVEFNSASEVLSAFRNHSVDVAALTLDETISLIADRPDTRIILGTDFSAGGDVVVAQTDIKSIQQLKGKKVGVESTALGAYVLSRVLELNHLTTHDIQIVFMEVNQHTNAFIQHEVDAVVTFDPVKTQLVKHGGNIIFSSQQIPGEIIDVLVTREDVINKKHPQLKMLVNGWFESLDLITQKRADALQKMAPRLSISVSELDSALGGLKLLDRADNQQLLSGKQATIISTANKTQQTMISNGLVAQPVFGIEHINSQFVDKK</sequence>
<dbReference type="Pfam" id="PF13379">
    <property type="entry name" value="NMT1_2"/>
    <property type="match status" value="1"/>
</dbReference>
<dbReference type="RefSeq" id="WP_054341093.1">
    <property type="nucleotide sequence ID" value="NZ_FTOE01000008.1"/>
</dbReference>
<dbReference type="EMBL" id="FTOE01000008">
    <property type="protein sequence ID" value="SIS94997.1"/>
    <property type="molecule type" value="Genomic_DNA"/>
</dbReference>
<dbReference type="Gene3D" id="3.40.190.10">
    <property type="entry name" value="Periplasmic binding protein-like II"/>
    <property type="match status" value="2"/>
</dbReference>
<dbReference type="AlphaFoldDB" id="A0A1N7N9D7"/>
<accession>A0A1N7N9D7</accession>
<reference evidence="5" key="1">
    <citation type="submission" date="2017-01" db="EMBL/GenBank/DDBJ databases">
        <authorList>
            <person name="Varghese N."/>
            <person name="Submissions S."/>
        </authorList>
    </citation>
    <scope>NUCLEOTIDE SEQUENCE [LARGE SCALE GENOMIC DNA]</scope>
    <source>
        <strain evidence="5">DSM 22306</strain>
    </source>
</reference>
<dbReference type="PANTHER" id="PTHR30024:SF47">
    <property type="entry name" value="TAURINE-BINDING PERIPLASMIC PROTEIN"/>
    <property type="match status" value="1"/>
</dbReference>
<proteinExistence type="inferred from homology"/>
<evidence type="ECO:0000256" key="2">
    <source>
        <dbReference type="ARBA" id="ARBA00010742"/>
    </source>
</evidence>
<evidence type="ECO:0000313" key="5">
    <source>
        <dbReference type="Proteomes" id="UP000185999"/>
    </source>
</evidence>
<organism evidence="4 5">
    <name type="scientific">Neptunomonas antarctica</name>
    <dbReference type="NCBI Taxonomy" id="619304"/>
    <lineage>
        <taxon>Bacteria</taxon>
        <taxon>Pseudomonadati</taxon>
        <taxon>Pseudomonadota</taxon>
        <taxon>Gammaproteobacteria</taxon>
        <taxon>Oceanospirillales</taxon>
        <taxon>Oceanospirillaceae</taxon>
        <taxon>Neptunomonas</taxon>
    </lineage>
</organism>
<keyword evidence="3" id="KW-0732">Signal</keyword>
<comment type="subcellular location">
    <subcellularLocation>
        <location evidence="1">Periplasm</location>
    </subcellularLocation>
</comment>